<sequence>MNQLSYKKKNSDKNLDVVFRITVLRIYFLKRPDSWKDFTFMNEEVIMLDSNKFFLRRTVIQMVFDIVIGRNDGEERIVNVQSEI</sequence>
<evidence type="ECO:0000313" key="2">
    <source>
        <dbReference type="Proteomes" id="UP000242913"/>
    </source>
</evidence>
<dbReference type="AlphaFoldDB" id="A0A238C2S7"/>
<organism evidence="1 2">
    <name type="scientific">Onchocerca flexuosa</name>
    <dbReference type="NCBI Taxonomy" id="387005"/>
    <lineage>
        <taxon>Eukaryota</taxon>
        <taxon>Metazoa</taxon>
        <taxon>Ecdysozoa</taxon>
        <taxon>Nematoda</taxon>
        <taxon>Chromadorea</taxon>
        <taxon>Rhabditida</taxon>
        <taxon>Spirurina</taxon>
        <taxon>Spiruromorpha</taxon>
        <taxon>Filarioidea</taxon>
        <taxon>Onchocercidae</taxon>
        <taxon>Onchocerca</taxon>
    </lineage>
</organism>
<dbReference type="Proteomes" id="UP000242913">
    <property type="component" value="Unassembled WGS sequence"/>
</dbReference>
<name>A0A238C2S7_9BILA</name>
<gene>
    <name evidence="1" type="ORF">X798_01557</name>
</gene>
<accession>A0A238C2S7</accession>
<proteinExistence type="predicted"/>
<protein>
    <submittedName>
        <fullName evidence="1">Uncharacterized protein</fullName>
    </submittedName>
</protein>
<evidence type="ECO:0000313" key="1">
    <source>
        <dbReference type="EMBL" id="OZC11694.1"/>
    </source>
</evidence>
<reference evidence="1 2" key="1">
    <citation type="submission" date="2015-12" db="EMBL/GenBank/DDBJ databases">
        <title>Draft genome of the nematode, Onchocerca flexuosa.</title>
        <authorList>
            <person name="Mitreva M."/>
        </authorList>
    </citation>
    <scope>NUCLEOTIDE SEQUENCE [LARGE SCALE GENOMIC DNA]</scope>
    <source>
        <strain evidence="1">Red Deer</strain>
    </source>
</reference>
<keyword evidence="2" id="KW-1185">Reference proteome</keyword>
<dbReference type="EMBL" id="KZ269980">
    <property type="protein sequence ID" value="OZC11694.1"/>
    <property type="molecule type" value="Genomic_DNA"/>
</dbReference>